<proteinExistence type="predicted"/>
<protein>
    <submittedName>
        <fullName evidence="1">Uncharacterized protein</fullName>
    </submittedName>
</protein>
<keyword evidence="2" id="KW-1185">Reference proteome</keyword>
<evidence type="ECO:0000313" key="2">
    <source>
        <dbReference type="Proteomes" id="UP001157418"/>
    </source>
</evidence>
<accession>A0AAU9PR20</accession>
<organism evidence="1 2">
    <name type="scientific">Lactuca virosa</name>
    <dbReference type="NCBI Taxonomy" id="75947"/>
    <lineage>
        <taxon>Eukaryota</taxon>
        <taxon>Viridiplantae</taxon>
        <taxon>Streptophyta</taxon>
        <taxon>Embryophyta</taxon>
        <taxon>Tracheophyta</taxon>
        <taxon>Spermatophyta</taxon>
        <taxon>Magnoliopsida</taxon>
        <taxon>eudicotyledons</taxon>
        <taxon>Gunneridae</taxon>
        <taxon>Pentapetalae</taxon>
        <taxon>asterids</taxon>
        <taxon>campanulids</taxon>
        <taxon>Asterales</taxon>
        <taxon>Asteraceae</taxon>
        <taxon>Cichorioideae</taxon>
        <taxon>Cichorieae</taxon>
        <taxon>Lactucinae</taxon>
        <taxon>Lactuca</taxon>
    </lineage>
</organism>
<comment type="caution">
    <text evidence="1">The sequence shown here is derived from an EMBL/GenBank/DDBJ whole genome shotgun (WGS) entry which is preliminary data.</text>
</comment>
<name>A0AAU9PR20_9ASTR</name>
<gene>
    <name evidence="1" type="ORF">LVIROSA_LOCUS37975</name>
</gene>
<sequence>MAPRIELHEMNHEMREWSCPVPLYRGGDRRRPAVELGFPAMRFSQINSRSVCGGVFGKECPKNFRVLMECGGGMAVLQFSGEGGNVAAVAVPGGEMGGGGGVRN</sequence>
<dbReference type="AlphaFoldDB" id="A0AAU9PR20"/>
<reference evidence="1 2" key="1">
    <citation type="submission" date="2022-01" db="EMBL/GenBank/DDBJ databases">
        <authorList>
            <person name="Xiong W."/>
            <person name="Schranz E."/>
        </authorList>
    </citation>
    <scope>NUCLEOTIDE SEQUENCE [LARGE SCALE GENOMIC DNA]</scope>
</reference>
<evidence type="ECO:0000313" key="1">
    <source>
        <dbReference type="EMBL" id="CAH1452686.1"/>
    </source>
</evidence>
<dbReference type="EMBL" id="CAKMRJ010005745">
    <property type="protein sequence ID" value="CAH1452686.1"/>
    <property type="molecule type" value="Genomic_DNA"/>
</dbReference>
<dbReference type="Proteomes" id="UP001157418">
    <property type="component" value="Unassembled WGS sequence"/>
</dbReference>